<accession>A0ABP7VWB1</accession>
<evidence type="ECO:0000256" key="1">
    <source>
        <dbReference type="SAM" id="SignalP"/>
    </source>
</evidence>
<dbReference type="RefSeq" id="WP_344816773.1">
    <property type="nucleotide sequence ID" value="NZ_BAABCT010000006.1"/>
</dbReference>
<protein>
    <submittedName>
        <fullName evidence="2">Phosphatidylinositol-4-phosphate 5-kinase</fullName>
    </submittedName>
</protein>
<dbReference type="PANTHER" id="PTHR33706:SF1">
    <property type="entry name" value="TPR REPEAT PROTEIN"/>
    <property type="match status" value="1"/>
</dbReference>
<proteinExistence type="predicted"/>
<dbReference type="EMBL" id="BAABCT010000006">
    <property type="protein sequence ID" value="GAA4075896.1"/>
    <property type="molecule type" value="Genomic_DNA"/>
</dbReference>
<dbReference type="Proteomes" id="UP001500367">
    <property type="component" value="Unassembled WGS sequence"/>
</dbReference>
<keyword evidence="3" id="KW-1185">Reference proteome</keyword>
<feature type="chain" id="PRO_5046104379" evidence="1">
    <location>
        <begin position="20"/>
        <end position="614"/>
    </location>
</feature>
<dbReference type="SUPFAM" id="SSF82185">
    <property type="entry name" value="Histone H3 K4-specific methyltransferase SET7/9 N-terminal domain"/>
    <property type="match status" value="4"/>
</dbReference>
<dbReference type="InterPro" id="IPR011652">
    <property type="entry name" value="MORN_2"/>
</dbReference>
<comment type="caution">
    <text evidence="2">The sequence shown here is derived from an EMBL/GenBank/DDBJ whole genome shotgun (WGS) entry which is preliminary data.</text>
</comment>
<dbReference type="Pfam" id="PF07661">
    <property type="entry name" value="MORN_2"/>
    <property type="match status" value="7"/>
</dbReference>
<evidence type="ECO:0000313" key="3">
    <source>
        <dbReference type="Proteomes" id="UP001500367"/>
    </source>
</evidence>
<reference evidence="3" key="1">
    <citation type="journal article" date="2019" name="Int. J. Syst. Evol. Microbiol.">
        <title>The Global Catalogue of Microorganisms (GCM) 10K type strain sequencing project: providing services to taxonomists for standard genome sequencing and annotation.</title>
        <authorList>
            <consortium name="The Broad Institute Genomics Platform"/>
            <consortium name="The Broad Institute Genome Sequencing Center for Infectious Disease"/>
            <person name="Wu L."/>
            <person name="Ma J."/>
        </authorList>
    </citation>
    <scope>NUCLEOTIDE SEQUENCE [LARGE SCALE GENOMIC DNA]</scope>
    <source>
        <strain evidence="3">JCM 17069</strain>
    </source>
</reference>
<name>A0ABP7VWB1_9FLAO</name>
<evidence type="ECO:0000313" key="2">
    <source>
        <dbReference type="EMBL" id="GAA4075896.1"/>
    </source>
</evidence>
<dbReference type="Gene3D" id="3.90.930.1">
    <property type="match status" value="2"/>
</dbReference>
<organism evidence="2 3">
    <name type="scientific">Flavobacterium cheonanense</name>
    <dbReference type="NCBI Taxonomy" id="706183"/>
    <lineage>
        <taxon>Bacteria</taxon>
        <taxon>Pseudomonadati</taxon>
        <taxon>Bacteroidota</taxon>
        <taxon>Flavobacteriia</taxon>
        <taxon>Flavobacteriales</taxon>
        <taxon>Flavobacteriaceae</taxon>
        <taxon>Flavobacterium</taxon>
    </lineage>
</organism>
<dbReference type="PANTHER" id="PTHR33706">
    <property type="entry name" value="MORN VARIANT REPEAT PROTEIN"/>
    <property type="match status" value="1"/>
</dbReference>
<gene>
    <name evidence="2" type="ORF">GCM10022389_22130</name>
</gene>
<keyword evidence="1" id="KW-0732">Signal</keyword>
<feature type="signal peptide" evidence="1">
    <location>
        <begin position="1"/>
        <end position="19"/>
    </location>
</feature>
<dbReference type="Gene3D" id="2.20.110.10">
    <property type="entry name" value="Histone H3 K4-specific methyltransferase SET7/9 N-terminal domain"/>
    <property type="match status" value="3"/>
</dbReference>
<sequence>MKNFIILILIAFSFQIGFAQVEHVNQLYSNGKPKEVGTYVDGKKNGEYITYYENGTMRSYANYIFGKRQGVQKEFYKNGQLRSELECVNDVCHGISKTYYIDGKLESSSRNKNGVKDGKVVGYNKDGVLTVKEEWDNGKLVGESVYYYDSGQIRRRVVLDKKGNVKTTESYYENGKKNFFSDVDKNGNGVNYSIFPNDTVMSRNYVKNHKVYKEETFSEQGKPKKITEYNDDRTYKNVKSFDENGVLSIETIYQSYSEQTTIEYKGDIIEKTKHKNGYRDGNFESFYLNGTLAEKGTYLKSAKIGKWKSYYEDGAIKFIGNYAKIGDFSSYKDSIHTYYYNSGQIEKLENYYIAKLHRGSNKPDDFYERTYKTGQWKTFYESGKLSQIANYKEDRLFGEFIDYFDDESNSIKYKCTYRNGMKIGLEQEYFENGKLYKSKEKDSNGYQIGKDIVYFENGIVKELTEYFDSQKHGKYLQNYKNGKPKVEGRYNSGQEIGIWNYYYNNGKLFKSIRYDEGVKEKTFFYNDGVKFAHILYDYDEDSANETYTFYNKFGATISFQELFDKKCDNCKIIEFNVTINTEEDDIFFVNLSAMDEVQKRSISSNFTFNSVNHK</sequence>